<sequence>MPALKLSIWLLATSTLAYGIEQRDSCSSGSHMITQVTLGKTYEVCCPGTAQSIGDIQYCCVGGNEKQEKRDVCFPWCFSTGTARLRQIRVSLKSQSPLPTSQNHNSDRDHRTDYNSDYNRIQRYFNRFKALQ</sequence>
<reference evidence="3" key="2">
    <citation type="journal article" date="2023" name="IMA Fungus">
        <title>Comparative genomic study of the Penicillium genus elucidates a diverse pangenome and 15 lateral gene transfer events.</title>
        <authorList>
            <person name="Petersen C."/>
            <person name="Sorensen T."/>
            <person name="Nielsen M.R."/>
            <person name="Sondergaard T.E."/>
            <person name="Sorensen J.L."/>
            <person name="Fitzpatrick D.A."/>
            <person name="Frisvad J.C."/>
            <person name="Nielsen K.L."/>
        </authorList>
    </citation>
    <scope>NUCLEOTIDE SEQUENCE</scope>
    <source>
        <strain evidence="3">IBT 29677</strain>
    </source>
</reference>
<evidence type="ECO:0000256" key="2">
    <source>
        <dbReference type="SAM" id="SignalP"/>
    </source>
</evidence>
<organism evidence="3 4">
    <name type="scientific">Penicillium cosmopolitanum</name>
    <dbReference type="NCBI Taxonomy" id="1131564"/>
    <lineage>
        <taxon>Eukaryota</taxon>
        <taxon>Fungi</taxon>
        <taxon>Dikarya</taxon>
        <taxon>Ascomycota</taxon>
        <taxon>Pezizomycotina</taxon>
        <taxon>Eurotiomycetes</taxon>
        <taxon>Eurotiomycetidae</taxon>
        <taxon>Eurotiales</taxon>
        <taxon>Aspergillaceae</taxon>
        <taxon>Penicillium</taxon>
    </lineage>
</organism>
<keyword evidence="2" id="KW-0732">Signal</keyword>
<dbReference type="OrthoDB" id="10499909at2759"/>
<comment type="caution">
    <text evidence="3">The sequence shown here is derived from an EMBL/GenBank/DDBJ whole genome shotgun (WGS) entry which is preliminary data.</text>
</comment>
<accession>A0A9W9W4T1</accession>
<feature type="compositionally biased region" description="Basic and acidic residues" evidence="1">
    <location>
        <begin position="105"/>
        <end position="114"/>
    </location>
</feature>
<evidence type="ECO:0000313" key="4">
    <source>
        <dbReference type="Proteomes" id="UP001147747"/>
    </source>
</evidence>
<dbReference type="AlphaFoldDB" id="A0A9W9W4T1"/>
<dbReference type="EMBL" id="JAPZBU010000005">
    <property type="protein sequence ID" value="KAJ5403296.1"/>
    <property type="molecule type" value="Genomic_DNA"/>
</dbReference>
<feature type="chain" id="PRO_5040966744" evidence="2">
    <location>
        <begin position="20"/>
        <end position="132"/>
    </location>
</feature>
<feature type="signal peptide" evidence="2">
    <location>
        <begin position="1"/>
        <end position="19"/>
    </location>
</feature>
<keyword evidence="4" id="KW-1185">Reference proteome</keyword>
<feature type="compositionally biased region" description="Polar residues" evidence="1">
    <location>
        <begin position="93"/>
        <end position="104"/>
    </location>
</feature>
<reference evidence="3" key="1">
    <citation type="submission" date="2022-12" db="EMBL/GenBank/DDBJ databases">
        <authorList>
            <person name="Petersen C."/>
        </authorList>
    </citation>
    <scope>NUCLEOTIDE SEQUENCE</scope>
    <source>
        <strain evidence="3">IBT 29677</strain>
    </source>
</reference>
<dbReference type="RefSeq" id="XP_056490538.1">
    <property type="nucleotide sequence ID" value="XM_056627804.1"/>
</dbReference>
<name>A0A9W9W4T1_9EURO</name>
<proteinExistence type="predicted"/>
<gene>
    <name evidence="3" type="ORF">N7509_003167</name>
</gene>
<evidence type="ECO:0000313" key="3">
    <source>
        <dbReference type="EMBL" id="KAJ5403296.1"/>
    </source>
</evidence>
<protein>
    <submittedName>
        <fullName evidence="3">Uncharacterized protein</fullName>
    </submittedName>
</protein>
<evidence type="ECO:0000256" key="1">
    <source>
        <dbReference type="SAM" id="MobiDB-lite"/>
    </source>
</evidence>
<dbReference type="Proteomes" id="UP001147747">
    <property type="component" value="Unassembled WGS sequence"/>
</dbReference>
<feature type="region of interest" description="Disordered" evidence="1">
    <location>
        <begin position="93"/>
        <end position="114"/>
    </location>
</feature>
<dbReference type="GeneID" id="81366784"/>